<proteinExistence type="predicted"/>
<dbReference type="EMBL" id="GL448558">
    <property type="protein sequence ID" value="EFN84293.1"/>
    <property type="molecule type" value="Genomic_DNA"/>
</dbReference>
<sequence length="100" mass="11516">MCEYMKATIVYQCIKEACLNHKSTLSESTVTKLKALLLTHELDKYMHLASSPSSQHMQDDLTLLGINNLPFSDLSFDEKLEIKCCLETILREKIHDMILR</sequence>
<feature type="non-terminal residue" evidence="1">
    <location>
        <position position="100"/>
    </location>
</feature>
<evidence type="ECO:0000313" key="1">
    <source>
        <dbReference type="EMBL" id="EFN84293.1"/>
    </source>
</evidence>
<name>E2BJE3_HARSA</name>
<gene>
    <name evidence="1" type="ORF">EAI_10082</name>
</gene>
<dbReference type="Proteomes" id="UP000008237">
    <property type="component" value="Unassembled WGS sequence"/>
</dbReference>
<dbReference type="OrthoDB" id="7696867at2759"/>
<reference evidence="1 2" key="1">
    <citation type="journal article" date="2010" name="Science">
        <title>Genomic comparison of the ants Camponotus floridanus and Harpegnathos saltator.</title>
        <authorList>
            <person name="Bonasio R."/>
            <person name="Zhang G."/>
            <person name="Ye C."/>
            <person name="Mutti N.S."/>
            <person name="Fang X."/>
            <person name="Qin N."/>
            <person name="Donahue G."/>
            <person name="Yang P."/>
            <person name="Li Q."/>
            <person name="Li C."/>
            <person name="Zhang P."/>
            <person name="Huang Z."/>
            <person name="Berger S.L."/>
            <person name="Reinberg D."/>
            <person name="Wang J."/>
            <person name="Liebig J."/>
        </authorList>
    </citation>
    <scope>NUCLEOTIDE SEQUENCE [LARGE SCALE GENOMIC DNA]</scope>
    <source>
        <strain evidence="1 2">R22 G/1</strain>
    </source>
</reference>
<dbReference type="InParanoid" id="E2BJE3"/>
<accession>E2BJE3</accession>
<dbReference type="AlphaFoldDB" id="E2BJE3"/>
<keyword evidence="2" id="KW-1185">Reference proteome</keyword>
<evidence type="ECO:0000313" key="2">
    <source>
        <dbReference type="Proteomes" id="UP000008237"/>
    </source>
</evidence>
<protein>
    <submittedName>
        <fullName evidence="1">Uncharacterized protein</fullName>
    </submittedName>
</protein>
<organism evidence="2">
    <name type="scientific">Harpegnathos saltator</name>
    <name type="common">Jerdon's jumping ant</name>
    <dbReference type="NCBI Taxonomy" id="610380"/>
    <lineage>
        <taxon>Eukaryota</taxon>
        <taxon>Metazoa</taxon>
        <taxon>Ecdysozoa</taxon>
        <taxon>Arthropoda</taxon>
        <taxon>Hexapoda</taxon>
        <taxon>Insecta</taxon>
        <taxon>Pterygota</taxon>
        <taxon>Neoptera</taxon>
        <taxon>Endopterygota</taxon>
        <taxon>Hymenoptera</taxon>
        <taxon>Apocrita</taxon>
        <taxon>Aculeata</taxon>
        <taxon>Formicoidea</taxon>
        <taxon>Formicidae</taxon>
        <taxon>Ponerinae</taxon>
        <taxon>Ponerini</taxon>
        <taxon>Harpegnathos</taxon>
    </lineage>
</organism>